<organism evidence="5 6">
    <name type="scientific">Lentinula aciculospora</name>
    <dbReference type="NCBI Taxonomy" id="153920"/>
    <lineage>
        <taxon>Eukaryota</taxon>
        <taxon>Fungi</taxon>
        <taxon>Dikarya</taxon>
        <taxon>Basidiomycota</taxon>
        <taxon>Agaricomycotina</taxon>
        <taxon>Agaricomycetes</taxon>
        <taxon>Agaricomycetidae</taxon>
        <taxon>Agaricales</taxon>
        <taxon>Marasmiineae</taxon>
        <taxon>Omphalotaceae</taxon>
        <taxon>Lentinula</taxon>
    </lineage>
</organism>
<dbReference type="PANTHER" id="PTHR43618:SF4">
    <property type="entry name" value="SHORT CHAIN DEHYDROGENASE_REDUCTASE FAMILY (AFU_ORTHOLOGUE AFUA_7G04540)"/>
    <property type="match status" value="1"/>
</dbReference>
<keyword evidence="2" id="KW-0521">NADP</keyword>
<dbReference type="PANTHER" id="PTHR43618">
    <property type="entry name" value="7-ALPHA-HYDROXYSTEROID DEHYDROGENASE"/>
    <property type="match status" value="1"/>
</dbReference>
<dbReference type="EMBL" id="JAOTPV010000038">
    <property type="protein sequence ID" value="KAJ4467875.1"/>
    <property type="molecule type" value="Genomic_DNA"/>
</dbReference>
<dbReference type="InterPro" id="IPR036291">
    <property type="entry name" value="NAD(P)-bd_dom_sf"/>
</dbReference>
<dbReference type="InterPro" id="IPR002347">
    <property type="entry name" value="SDR_fam"/>
</dbReference>
<keyword evidence="3" id="KW-0560">Oxidoreductase</keyword>
<dbReference type="GO" id="GO:0016491">
    <property type="term" value="F:oxidoreductase activity"/>
    <property type="evidence" value="ECO:0007669"/>
    <property type="project" value="UniProtKB-KW"/>
</dbReference>
<proteinExistence type="inferred from homology"/>
<protein>
    <submittedName>
        <fullName evidence="5">NAD(P)-binding protein</fullName>
    </submittedName>
</protein>
<dbReference type="Proteomes" id="UP001150266">
    <property type="component" value="Unassembled WGS sequence"/>
</dbReference>
<evidence type="ECO:0000313" key="5">
    <source>
        <dbReference type="EMBL" id="KAJ4467875.1"/>
    </source>
</evidence>
<dbReference type="InterPro" id="IPR052178">
    <property type="entry name" value="Sec_Metab_Biosynth_SDR"/>
</dbReference>
<gene>
    <name evidence="5" type="ORF">J3R30DRAFT_3662298</name>
</gene>
<dbReference type="PRINTS" id="PR00081">
    <property type="entry name" value="GDHRDH"/>
</dbReference>
<evidence type="ECO:0000256" key="4">
    <source>
        <dbReference type="RuleBase" id="RU000363"/>
    </source>
</evidence>
<dbReference type="OrthoDB" id="3819888at2759"/>
<evidence type="ECO:0000313" key="6">
    <source>
        <dbReference type="Proteomes" id="UP001150266"/>
    </source>
</evidence>
<comment type="similarity">
    <text evidence="1 4">Belongs to the short-chain dehydrogenases/reductases (SDR) family.</text>
</comment>
<dbReference type="Pfam" id="PF00106">
    <property type="entry name" value="adh_short"/>
    <property type="match status" value="1"/>
</dbReference>
<name>A0A9W8ZW53_9AGAR</name>
<evidence type="ECO:0000256" key="3">
    <source>
        <dbReference type="ARBA" id="ARBA00023002"/>
    </source>
</evidence>
<evidence type="ECO:0000256" key="2">
    <source>
        <dbReference type="ARBA" id="ARBA00022857"/>
    </source>
</evidence>
<reference evidence="5" key="1">
    <citation type="submission" date="2022-08" db="EMBL/GenBank/DDBJ databases">
        <title>A Global Phylogenomic Analysis of the Shiitake Genus Lentinula.</title>
        <authorList>
            <consortium name="DOE Joint Genome Institute"/>
            <person name="Sierra-Patev S."/>
            <person name="Min B."/>
            <person name="Naranjo-Ortiz M."/>
            <person name="Looney B."/>
            <person name="Konkel Z."/>
            <person name="Slot J.C."/>
            <person name="Sakamoto Y."/>
            <person name="Steenwyk J.L."/>
            <person name="Rokas A."/>
            <person name="Carro J."/>
            <person name="Camarero S."/>
            <person name="Ferreira P."/>
            <person name="Molpeceres G."/>
            <person name="Ruiz-Duenas F.J."/>
            <person name="Serrano A."/>
            <person name="Henrissat B."/>
            <person name="Drula E."/>
            <person name="Hughes K.W."/>
            <person name="Mata J.L."/>
            <person name="Ishikawa N.K."/>
            <person name="Vargas-Isla R."/>
            <person name="Ushijima S."/>
            <person name="Smith C.A."/>
            <person name="Ahrendt S."/>
            <person name="Andreopoulos W."/>
            <person name="He G."/>
            <person name="Labutti K."/>
            <person name="Lipzen A."/>
            <person name="Ng V."/>
            <person name="Riley R."/>
            <person name="Sandor L."/>
            <person name="Barry K."/>
            <person name="Martinez A.T."/>
            <person name="Xiao Y."/>
            <person name="Gibbons J.G."/>
            <person name="Terashima K."/>
            <person name="Grigoriev I.V."/>
            <person name="Hibbett D.S."/>
        </authorList>
    </citation>
    <scope>NUCLEOTIDE SEQUENCE</scope>
    <source>
        <strain evidence="5">JLM2183</strain>
    </source>
</reference>
<keyword evidence="6" id="KW-1185">Reference proteome</keyword>
<sequence>MSRTSLKFPEVGDISGQVAVVTGGGTGIGLMISQGLIANGAKVYITGRRTNGLEEVAKSNAGLIPLLMDVTSKESIANALKIIEDEDGKLNILVNNAEVVGPVASYVSNKFTPKNATLGASLFKDQSFEDWTSTFAANSSAPFFVTCAFLALLVKGARSRGPKETSSVINISSGWSNTKLSFGVFAYGVSKAALNHLTINLVTEFARNNVPVRVDVFAAENFPSEMSESDPEKVDKFASKPVFGGMNANPLKRAGRLIAPLVVLLSSAGGAFINGQIIEVDGGHNLVNPHSLS</sequence>
<evidence type="ECO:0000256" key="1">
    <source>
        <dbReference type="ARBA" id="ARBA00006484"/>
    </source>
</evidence>
<comment type="caution">
    <text evidence="5">The sequence shown here is derived from an EMBL/GenBank/DDBJ whole genome shotgun (WGS) entry which is preliminary data.</text>
</comment>
<accession>A0A9W8ZW53</accession>
<dbReference type="PRINTS" id="PR00080">
    <property type="entry name" value="SDRFAMILY"/>
</dbReference>
<dbReference type="Gene3D" id="3.40.50.720">
    <property type="entry name" value="NAD(P)-binding Rossmann-like Domain"/>
    <property type="match status" value="1"/>
</dbReference>
<dbReference type="AlphaFoldDB" id="A0A9W8ZW53"/>
<dbReference type="SUPFAM" id="SSF51735">
    <property type="entry name" value="NAD(P)-binding Rossmann-fold domains"/>
    <property type="match status" value="1"/>
</dbReference>